<reference evidence="1 2" key="1">
    <citation type="journal article" date="2021" name="Nat. Plants">
        <title>The Taxus genome provides insights into paclitaxel biosynthesis.</title>
        <authorList>
            <person name="Xiong X."/>
            <person name="Gou J."/>
            <person name="Liao Q."/>
            <person name="Li Y."/>
            <person name="Zhou Q."/>
            <person name="Bi G."/>
            <person name="Li C."/>
            <person name="Du R."/>
            <person name="Wang X."/>
            <person name="Sun T."/>
            <person name="Guo L."/>
            <person name="Liang H."/>
            <person name="Lu P."/>
            <person name="Wu Y."/>
            <person name="Zhang Z."/>
            <person name="Ro D.K."/>
            <person name="Shang Y."/>
            <person name="Huang S."/>
            <person name="Yan J."/>
        </authorList>
    </citation>
    <scope>NUCLEOTIDE SEQUENCE [LARGE SCALE GENOMIC DNA]</scope>
    <source>
        <strain evidence="1">Ta-2019</strain>
    </source>
</reference>
<evidence type="ECO:0000313" key="2">
    <source>
        <dbReference type="Proteomes" id="UP000824469"/>
    </source>
</evidence>
<sequence>TDDVGIPIVGAMYEDMVGVVVLIEVEGVIDVKGAIDTDGVTDVNGKVGGLDVGVGNAKVAFRDMAWGMDIGIPNNSWPDESQ</sequence>
<organism evidence="1 2">
    <name type="scientific">Taxus chinensis</name>
    <name type="common">Chinese yew</name>
    <name type="synonym">Taxus wallichiana var. chinensis</name>
    <dbReference type="NCBI Taxonomy" id="29808"/>
    <lineage>
        <taxon>Eukaryota</taxon>
        <taxon>Viridiplantae</taxon>
        <taxon>Streptophyta</taxon>
        <taxon>Embryophyta</taxon>
        <taxon>Tracheophyta</taxon>
        <taxon>Spermatophyta</taxon>
        <taxon>Pinopsida</taxon>
        <taxon>Pinidae</taxon>
        <taxon>Conifers II</taxon>
        <taxon>Cupressales</taxon>
        <taxon>Taxaceae</taxon>
        <taxon>Taxus</taxon>
    </lineage>
</organism>
<protein>
    <submittedName>
        <fullName evidence="1">Uncharacterized protein</fullName>
    </submittedName>
</protein>
<keyword evidence="2" id="KW-1185">Reference proteome</keyword>
<dbReference type="AlphaFoldDB" id="A0AA38H0X0"/>
<accession>A0AA38H0X0</accession>
<gene>
    <name evidence="1" type="ORF">KI387_044332</name>
</gene>
<evidence type="ECO:0000313" key="1">
    <source>
        <dbReference type="EMBL" id="KAH9332188.1"/>
    </source>
</evidence>
<proteinExistence type="predicted"/>
<comment type="caution">
    <text evidence="1">The sequence shown here is derived from an EMBL/GenBank/DDBJ whole genome shotgun (WGS) entry which is preliminary data.</text>
</comment>
<dbReference type="Proteomes" id="UP000824469">
    <property type="component" value="Unassembled WGS sequence"/>
</dbReference>
<dbReference type="EMBL" id="JAHRHJ020000001">
    <property type="protein sequence ID" value="KAH9332188.1"/>
    <property type="molecule type" value="Genomic_DNA"/>
</dbReference>
<feature type="non-terminal residue" evidence="1">
    <location>
        <position position="82"/>
    </location>
</feature>
<feature type="non-terminal residue" evidence="1">
    <location>
        <position position="1"/>
    </location>
</feature>
<name>A0AA38H0X0_TAXCH</name>